<name>A0A3G6JE76_9CORY</name>
<proteinExistence type="predicted"/>
<evidence type="ECO:0000313" key="1">
    <source>
        <dbReference type="EMBL" id="AZA14444.1"/>
    </source>
</evidence>
<keyword evidence="2" id="KW-1185">Reference proteome</keyword>
<dbReference type="EMBL" id="CP033896">
    <property type="protein sequence ID" value="AZA14444.1"/>
    <property type="molecule type" value="Genomic_DNA"/>
</dbReference>
<dbReference type="KEGG" id="ccho:CCHOA_10305"/>
<organism evidence="1 2">
    <name type="scientific">Corynebacterium choanae</name>
    <dbReference type="NCBI Taxonomy" id="1862358"/>
    <lineage>
        <taxon>Bacteria</taxon>
        <taxon>Bacillati</taxon>
        <taxon>Actinomycetota</taxon>
        <taxon>Actinomycetes</taxon>
        <taxon>Mycobacteriales</taxon>
        <taxon>Corynebacteriaceae</taxon>
        <taxon>Corynebacterium</taxon>
    </lineage>
</organism>
<dbReference type="AlphaFoldDB" id="A0A3G6JE76"/>
<evidence type="ECO:0000313" key="2">
    <source>
        <dbReference type="Proteomes" id="UP000269019"/>
    </source>
</evidence>
<sequence>MLLTGYAGLGDQLHCAGLTLLQQRLPMDADARWSRLAALLHLGAASGR</sequence>
<dbReference type="Proteomes" id="UP000269019">
    <property type="component" value="Chromosome"/>
</dbReference>
<protein>
    <submittedName>
        <fullName evidence="1">Uncharacterized protein</fullName>
    </submittedName>
</protein>
<accession>A0A3G6JE76</accession>
<gene>
    <name evidence="1" type="ORF">CCHOA_10305</name>
</gene>
<reference evidence="1 2" key="1">
    <citation type="submission" date="2018-11" db="EMBL/GenBank/DDBJ databases">
        <authorList>
            <person name="Kleinhagauer T."/>
            <person name="Glaeser S.P."/>
            <person name="Spergser J."/>
            <person name="Ruckert C."/>
            <person name="Kaempfer P."/>
            <person name="Busse H.-J."/>
        </authorList>
    </citation>
    <scope>NUCLEOTIDE SEQUENCE [LARGE SCALE GENOMIC DNA]</scope>
    <source>
        <strain evidence="1 2">200CH</strain>
    </source>
</reference>